<dbReference type="RefSeq" id="WP_161084367.1">
    <property type="nucleotide sequence ID" value="NZ_WWCX01000023.1"/>
</dbReference>
<protein>
    <submittedName>
        <fullName evidence="2">Uncharacterized protein</fullName>
    </submittedName>
</protein>
<comment type="caution">
    <text evidence="2">The sequence shown here is derived from an EMBL/GenBank/DDBJ whole genome shotgun (WGS) entry which is preliminary data.</text>
</comment>
<dbReference type="AlphaFoldDB" id="A0A845GL01"/>
<organism evidence="2 3">
    <name type="scientific">Duganella vulcania</name>
    <dbReference type="NCBI Taxonomy" id="2692166"/>
    <lineage>
        <taxon>Bacteria</taxon>
        <taxon>Pseudomonadati</taxon>
        <taxon>Pseudomonadota</taxon>
        <taxon>Betaproteobacteria</taxon>
        <taxon>Burkholderiales</taxon>
        <taxon>Oxalobacteraceae</taxon>
        <taxon>Telluria group</taxon>
        <taxon>Duganella</taxon>
    </lineage>
</organism>
<sequence>MRQHNQALQAVTPIAAGHVASAALMTALHGAGMLAPMLIPLCGSDGTIREVAVAGSQTLVLAAAGMHAAAMLGLTAAVNALLKRFYTAP</sequence>
<feature type="transmembrane region" description="Helical" evidence="1">
    <location>
        <begin position="12"/>
        <end position="39"/>
    </location>
</feature>
<accession>A0A845GL01</accession>
<reference evidence="2" key="1">
    <citation type="submission" date="2019-12" db="EMBL/GenBank/DDBJ databases">
        <title>Novel species isolated from a subtropical stream in China.</title>
        <authorList>
            <person name="Lu H."/>
        </authorList>
    </citation>
    <scope>NUCLEOTIDE SEQUENCE [LARGE SCALE GENOMIC DNA]</scope>
    <source>
        <strain evidence="2">FT81W</strain>
    </source>
</reference>
<keyword evidence="1" id="KW-1133">Transmembrane helix</keyword>
<keyword evidence="1" id="KW-0812">Transmembrane</keyword>
<dbReference type="EMBL" id="WWCX01000023">
    <property type="protein sequence ID" value="MYM95243.1"/>
    <property type="molecule type" value="Genomic_DNA"/>
</dbReference>
<evidence type="ECO:0000313" key="3">
    <source>
        <dbReference type="Proteomes" id="UP000447355"/>
    </source>
</evidence>
<proteinExistence type="predicted"/>
<feature type="transmembrane region" description="Helical" evidence="1">
    <location>
        <begin position="59"/>
        <end position="82"/>
    </location>
</feature>
<dbReference type="Proteomes" id="UP000447355">
    <property type="component" value="Unassembled WGS sequence"/>
</dbReference>
<evidence type="ECO:0000313" key="2">
    <source>
        <dbReference type="EMBL" id="MYM95243.1"/>
    </source>
</evidence>
<name>A0A845GL01_9BURK</name>
<evidence type="ECO:0000256" key="1">
    <source>
        <dbReference type="SAM" id="Phobius"/>
    </source>
</evidence>
<keyword evidence="1" id="KW-0472">Membrane</keyword>
<gene>
    <name evidence="2" type="ORF">GTP90_15355</name>
</gene>